<proteinExistence type="predicted"/>
<name>A0ACC0V1Y4_9HYPO</name>
<sequence length="215" mass="23220">MTADMEIKDGLLSDVEEYVKGYMANYDPSHDYHHIRRVVALAQRIHAATGSPTSRDVVTLCALLHDVGDRKYLKPGEDGRTLVRDVLLSLGAGRALAGKVQAVCLGVSYTGEVADPEGARRLAAEHPELAIVQDADRLDAVGAVGVGRAFTFGGARGQDMGATMAHFEEKLVRLGDMMKTDVGREMAGVRTERLRLMQEWWADEVGSATGNSPQA</sequence>
<accession>A0ACC0V1Y4</accession>
<protein>
    <submittedName>
        <fullName evidence="1">Uncharacterized protein</fullName>
    </submittedName>
</protein>
<comment type="caution">
    <text evidence="1">The sequence shown here is derived from an EMBL/GenBank/DDBJ whole genome shotgun (WGS) entry which is preliminary data.</text>
</comment>
<keyword evidence="2" id="KW-1185">Reference proteome</keyword>
<reference evidence="1" key="1">
    <citation type="submission" date="2022-10" db="EMBL/GenBank/DDBJ databases">
        <title>Complete Genome of Trichothecium roseum strain YXFP-22015, a Plant Pathogen Isolated from Citrus.</title>
        <authorList>
            <person name="Wang Y."/>
            <person name="Zhu L."/>
        </authorList>
    </citation>
    <scope>NUCLEOTIDE SEQUENCE</scope>
    <source>
        <strain evidence="1">YXFP-22015</strain>
    </source>
</reference>
<dbReference type="Proteomes" id="UP001163324">
    <property type="component" value="Chromosome 4"/>
</dbReference>
<evidence type="ECO:0000313" key="1">
    <source>
        <dbReference type="EMBL" id="KAI9900404.1"/>
    </source>
</evidence>
<organism evidence="1 2">
    <name type="scientific">Trichothecium roseum</name>
    <dbReference type="NCBI Taxonomy" id="47278"/>
    <lineage>
        <taxon>Eukaryota</taxon>
        <taxon>Fungi</taxon>
        <taxon>Dikarya</taxon>
        <taxon>Ascomycota</taxon>
        <taxon>Pezizomycotina</taxon>
        <taxon>Sordariomycetes</taxon>
        <taxon>Hypocreomycetidae</taxon>
        <taxon>Hypocreales</taxon>
        <taxon>Hypocreales incertae sedis</taxon>
        <taxon>Trichothecium</taxon>
    </lineage>
</organism>
<dbReference type="EMBL" id="CM047943">
    <property type="protein sequence ID" value="KAI9900404.1"/>
    <property type="molecule type" value="Genomic_DNA"/>
</dbReference>
<gene>
    <name evidence="1" type="ORF">N3K66_004666</name>
</gene>
<evidence type="ECO:0000313" key="2">
    <source>
        <dbReference type="Proteomes" id="UP001163324"/>
    </source>
</evidence>